<dbReference type="EMBL" id="PSYR01000002">
    <property type="protein sequence ID" value="RCN55979.1"/>
    <property type="molecule type" value="Genomic_DNA"/>
</dbReference>
<evidence type="ECO:0000256" key="1">
    <source>
        <dbReference type="ARBA" id="ARBA00001561"/>
    </source>
</evidence>
<comment type="caution">
    <text evidence="13">The sequence shown here is derived from an EMBL/GenBank/DDBJ whole genome shotgun (WGS) entry which is preliminary data.</text>
</comment>
<name>A0A1C2G002_9GAMM</name>
<dbReference type="CDD" id="cd06583">
    <property type="entry name" value="PGRP"/>
    <property type="match status" value="1"/>
</dbReference>
<evidence type="ECO:0000256" key="5">
    <source>
        <dbReference type="ARBA" id="ARBA00011901"/>
    </source>
</evidence>
<comment type="catalytic activity">
    <reaction evidence="1">
        <text>Hydrolyzes the link between N-acetylmuramoyl residues and L-amino acid residues in certain cell-wall glycopeptides.</text>
        <dbReference type="EC" id="3.5.1.28"/>
    </reaction>
</comment>
<dbReference type="SMART" id="SM00644">
    <property type="entry name" value="Ami_2"/>
    <property type="match status" value="1"/>
</dbReference>
<evidence type="ECO:0000256" key="7">
    <source>
        <dbReference type="ARBA" id="ARBA00022723"/>
    </source>
</evidence>
<keyword evidence="9" id="KW-0862">Zinc</keyword>
<evidence type="ECO:0000256" key="8">
    <source>
        <dbReference type="ARBA" id="ARBA00022801"/>
    </source>
</evidence>
<dbReference type="GO" id="GO:0009253">
    <property type="term" value="P:peptidoglycan catabolic process"/>
    <property type="evidence" value="ECO:0007669"/>
    <property type="project" value="InterPro"/>
</dbReference>
<keyword evidence="7" id="KW-0479">Metal-binding</keyword>
<comment type="subcellular location">
    <subcellularLocation>
        <location evidence="3">Cytoplasm</location>
    </subcellularLocation>
</comment>
<dbReference type="SUPFAM" id="SSF55846">
    <property type="entry name" value="N-acetylmuramoyl-L-alanine amidase-like"/>
    <property type="match status" value="1"/>
</dbReference>
<comment type="similarity">
    <text evidence="4">Belongs to the N-acetylmuramoyl-L-alanine amidase 2 family.</text>
</comment>
<dbReference type="GO" id="GO:0008745">
    <property type="term" value="F:N-acetylmuramoyl-L-alanine amidase activity"/>
    <property type="evidence" value="ECO:0007669"/>
    <property type="project" value="UniProtKB-EC"/>
</dbReference>
<dbReference type="InterPro" id="IPR036505">
    <property type="entry name" value="Amidase/PGRP_sf"/>
</dbReference>
<keyword evidence="14" id="KW-1185">Reference proteome</keyword>
<evidence type="ECO:0000256" key="4">
    <source>
        <dbReference type="ARBA" id="ARBA00007553"/>
    </source>
</evidence>
<evidence type="ECO:0000256" key="3">
    <source>
        <dbReference type="ARBA" id="ARBA00004496"/>
    </source>
</evidence>
<accession>A0A1C2G002</accession>
<gene>
    <name evidence="13" type="ORF">C4900_08805</name>
</gene>
<dbReference type="EC" id="3.5.1.28" evidence="5"/>
<keyword evidence="8" id="KW-0378">Hydrolase</keyword>
<evidence type="ECO:0000256" key="9">
    <source>
        <dbReference type="ARBA" id="ARBA00022833"/>
    </source>
</evidence>
<dbReference type="PANTHER" id="PTHR30417:SF4">
    <property type="entry name" value="1,6-ANHYDRO-N-ACETYLMURAMYL-L-ALANINE AMIDASE AMPD"/>
    <property type="match status" value="1"/>
</dbReference>
<reference evidence="13 14" key="1">
    <citation type="submission" date="2018-02" db="EMBL/GenBank/DDBJ databases">
        <title>Insights into the biology of acidophilic members of the Acidiferrobacteraceae family derived from comparative genomic analyses.</title>
        <authorList>
            <person name="Issotta F."/>
            <person name="Thyssen C."/>
            <person name="Mena C."/>
            <person name="Moya A."/>
            <person name="Bellenberg S."/>
            <person name="Sproer C."/>
            <person name="Covarrubias P.C."/>
            <person name="Sand W."/>
            <person name="Quatrini R."/>
            <person name="Vera M."/>
        </authorList>
    </citation>
    <scope>NUCLEOTIDE SEQUENCE [LARGE SCALE GENOMIC DNA]</scope>
    <source>
        <strain evidence="14">m-1</strain>
    </source>
</reference>
<evidence type="ECO:0000313" key="13">
    <source>
        <dbReference type="EMBL" id="RCN55979.1"/>
    </source>
</evidence>
<protein>
    <recommendedName>
        <fullName evidence="11">1,6-anhydro-N-acetylmuramyl-L-alanine amidase AmpD</fullName>
        <ecNumber evidence="5">3.5.1.28</ecNumber>
    </recommendedName>
    <alternativeName>
        <fullName evidence="12">N-acetylmuramoyl-L-alanine amidase</fullName>
    </alternativeName>
</protein>
<dbReference type="RefSeq" id="WP_065971428.1">
    <property type="nucleotide sequence ID" value="NZ_CP080624.1"/>
</dbReference>
<dbReference type="PANTHER" id="PTHR30417">
    <property type="entry name" value="N-ACETYLMURAMOYL-L-ALANINE AMIDASE AMID"/>
    <property type="match status" value="1"/>
</dbReference>
<dbReference type="Proteomes" id="UP000253250">
    <property type="component" value="Unassembled WGS sequence"/>
</dbReference>
<dbReference type="NCBIfam" id="NF008758">
    <property type="entry name" value="PRK11789.1"/>
    <property type="match status" value="1"/>
</dbReference>
<proteinExistence type="inferred from homology"/>
<dbReference type="STRING" id="163359.A9R16_14980"/>
<evidence type="ECO:0000256" key="11">
    <source>
        <dbReference type="ARBA" id="ARBA00039257"/>
    </source>
</evidence>
<dbReference type="InterPro" id="IPR002502">
    <property type="entry name" value="Amidase_domain"/>
</dbReference>
<dbReference type="GO" id="GO:0046872">
    <property type="term" value="F:metal ion binding"/>
    <property type="evidence" value="ECO:0007669"/>
    <property type="project" value="UniProtKB-KW"/>
</dbReference>
<organism evidence="13 14">
    <name type="scientific">Acidiferrobacter thiooxydans</name>
    <dbReference type="NCBI Taxonomy" id="163359"/>
    <lineage>
        <taxon>Bacteria</taxon>
        <taxon>Pseudomonadati</taxon>
        <taxon>Pseudomonadota</taxon>
        <taxon>Gammaproteobacteria</taxon>
        <taxon>Acidiferrobacterales</taxon>
        <taxon>Acidiferrobacteraceae</taxon>
        <taxon>Acidiferrobacter</taxon>
    </lineage>
</organism>
<dbReference type="AlphaFoldDB" id="A0A1C2G002"/>
<evidence type="ECO:0000256" key="10">
    <source>
        <dbReference type="ARBA" id="ARBA00023316"/>
    </source>
</evidence>
<keyword evidence="6" id="KW-0963">Cytoplasm</keyword>
<dbReference type="OrthoDB" id="9794842at2"/>
<dbReference type="GO" id="GO:0071555">
    <property type="term" value="P:cell wall organization"/>
    <property type="evidence" value="ECO:0007669"/>
    <property type="project" value="UniProtKB-KW"/>
</dbReference>
<comment type="cofactor">
    <cofactor evidence="2">
        <name>Zn(2+)</name>
        <dbReference type="ChEBI" id="CHEBI:29105"/>
    </cofactor>
</comment>
<dbReference type="GO" id="GO:0005737">
    <property type="term" value="C:cytoplasm"/>
    <property type="evidence" value="ECO:0007669"/>
    <property type="project" value="UniProtKB-SubCell"/>
</dbReference>
<sequence length="193" mass="21503">MIGTIDAQGWLDGVRRAASPNCDARPPGMVVEVVIIHAISLPEGRYGGRDVERLFMNTLDTGAKGYADLRGLRVSAHVFIRRDGEVVQFVSFEDRAWHAGVSRCEGRERVNDFSVGIELEGTDHGPFEDAQYRSLQTVSEALMRHYPAITRERLYGHSEIAPGRKTDPGPFFDWARYRRALRSVGDGVSRGEG</sequence>
<keyword evidence="10" id="KW-0961">Cell wall biogenesis/degradation</keyword>
<evidence type="ECO:0000313" key="14">
    <source>
        <dbReference type="Proteomes" id="UP000253250"/>
    </source>
</evidence>
<dbReference type="Pfam" id="PF01510">
    <property type="entry name" value="Amidase_2"/>
    <property type="match status" value="1"/>
</dbReference>
<dbReference type="GO" id="GO:0009254">
    <property type="term" value="P:peptidoglycan turnover"/>
    <property type="evidence" value="ECO:0007669"/>
    <property type="project" value="TreeGrafter"/>
</dbReference>
<evidence type="ECO:0000256" key="12">
    <source>
        <dbReference type="ARBA" id="ARBA00042615"/>
    </source>
</evidence>
<dbReference type="Gene3D" id="3.40.80.10">
    <property type="entry name" value="Peptidoglycan recognition protein-like"/>
    <property type="match status" value="1"/>
</dbReference>
<evidence type="ECO:0000256" key="6">
    <source>
        <dbReference type="ARBA" id="ARBA00022490"/>
    </source>
</evidence>
<dbReference type="InterPro" id="IPR051206">
    <property type="entry name" value="NAMLAA_amidase_2"/>
</dbReference>
<evidence type="ECO:0000256" key="2">
    <source>
        <dbReference type="ARBA" id="ARBA00001947"/>
    </source>
</evidence>